<dbReference type="EMBL" id="AGNK02004341">
    <property type="status" value="NOT_ANNOTATED_CDS"/>
    <property type="molecule type" value="Genomic_DNA"/>
</dbReference>
<proteinExistence type="predicted"/>
<dbReference type="AlphaFoldDB" id="K3YBN7"/>
<sequence length="50" mass="5757">MRHVLVSFSCCCSLLLVPSAWRVRKKMVFLLSLFGLEFYMSSNPHVTPKP</sequence>
<evidence type="ECO:0000313" key="1">
    <source>
        <dbReference type="EnsemblPlants" id="KQK97262"/>
    </source>
</evidence>
<protein>
    <submittedName>
        <fullName evidence="1">Uncharacterized protein</fullName>
    </submittedName>
</protein>
<keyword evidence="2" id="KW-1185">Reference proteome</keyword>
<dbReference type="HOGENOM" id="CLU_3127855_0_0_1"/>
<dbReference type="Gramene" id="KQK97262">
    <property type="protein sequence ID" value="KQK97262"/>
    <property type="gene ID" value="SETIT_011631mg"/>
</dbReference>
<dbReference type="EnsemblPlants" id="KQK97262">
    <property type="protein sequence ID" value="KQK97262"/>
    <property type="gene ID" value="SETIT_011631mg"/>
</dbReference>
<name>K3YBN7_SETIT</name>
<organism evidence="1 2">
    <name type="scientific">Setaria italica</name>
    <name type="common">Foxtail millet</name>
    <name type="synonym">Panicum italicum</name>
    <dbReference type="NCBI Taxonomy" id="4555"/>
    <lineage>
        <taxon>Eukaryota</taxon>
        <taxon>Viridiplantae</taxon>
        <taxon>Streptophyta</taxon>
        <taxon>Embryophyta</taxon>
        <taxon>Tracheophyta</taxon>
        <taxon>Spermatophyta</taxon>
        <taxon>Magnoliopsida</taxon>
        <taxon>Liliopsida</taxon>
        <taxon>Poales</taxon>
        <taxon>Poaceae</taxon>
        <taxon>PACMAD clade</taxon>
        <taxon>Panicoideae</taxon>
        <taxon>Panicodae</taxon>
        <taxon>Paniceae</taxon>
        <taxon>Cenchrinae</taxon>
        <taxon>Setaria</taxon>
    </lineage>
</organism>
<dbReference type="InParanoid" id="K3YBN7"/>
<evidence type="ECO:0000313" key="2">
    <source>
        <dbReference type="Proteomes" id="UP000004995"/>
    </source>
</evidence>
<accession>K3YBN7</accession>
<dbReference type="Proteomes" id="UP000004995">
    <property type="component" value="Unassembled WGS sequence"/>
</dbReference>
<reference evidence="2" key="1">
    <citation type="journal article" date="2012" name="Nat. Biotechnol.">
        <title>Reference genome sequence of the model plant Setaria.</title>
        <authorList>
            <person name="Bennetzen J.L."/>
            <person name="Schmutz J."/>
            <person name="Wang H."/>
            <person name="Percifield R."/>
            <person name="Hawkins J."/>
            <person name="Pontaroli A.C."/>
            <person name="Estep M."/>
            <person name="Feng L."/>
            <person name="Vaughn J.N."/>
            <person name="Grimwood J."/>
            <person name="Jenkins J."/>
            <person name="Barry K."/>
            <person name="Lindquist E."/>
            <person name="Hellsten U."/>
            <person name="Deshpande S."/>
            <person name="Wang X."/>
            <person name="Wu X."/>
            <person name="Mitros T."/>
            <person name="Triplett J."/>
            <person name="Yang X."/>
            <person name="Ye C.Y."/>
            <person name="Mauro-Herrera M."/>
            <person name="Wang L."/>
            <person name="Li P."/>
            <person name="Sharma M."/>
            <person name="Sharma R."/>
            <person name="Ronald P.C."/>
            <person name="Panaud O."/>
            <person name="Kellogg E.A."/>
            <person name="Brutnell T.P."/>
            <person name="Doust A.N."/>
            <person name="Tuskan G.A."/>
            <person name="Rokhsar D."/>
            <person name="Devos K.M."/>
        </authorList>
    </citation>
    <scope>NUCLEOTIDE SEQUENCE [LARGE SCALE GENOMIC DNA]</scope>
    <source>
        <strain evidence="2">cv. Yugu1</strain>
    </source>
</reference>
<reference evidence="1" key="2">
    <citation type="submission" date="2018-08" db="UniProtKB">
        <authorList>
            <consortium name="EnsemblPlants"/>
        </authorList>
    </citation>
    <scope>IDENTIFICATION</scope>
    <source>
        <strain evidence="1">Yugu1</strain>
    </source>
</reference>